<dbReference type="InterPro" id="IPR013221">
    <property type="entry name" value="Mur_ligase_cen"/>
</dbReference>
<dbReference type="AlphaFoldDB" id="A0A497E8M2"/>
<dbReference type="Pfam" id="PF08245">
    <property type="entry name" value="Mur_ligase_M"/>
    <property type="match status" value="1"/>
</dbReference>
<keyword evidence="4 9" id="KW-0436">Ligase</keyword>
<keyword evidence="3 9" id="KW-0963">Cytoplasm</keyword>
<accession>A0A497E8M2</accession>
<comment type="subcellular location">
    <subcellularLocation>
        <location evidence="1 9 10">Cytoplasm</location>
    </subcellularLocation>
</comment>
<dbReference type="Pfam" id="PF02875">
    <property type="entry name" value="Mur_ligase_C"/>
    <property type="match status" value="1"/>
</dbReference>
<dbReference type="InterPro" id="IPR036565">
    <property type="entry name" value="Mur-like_cat_sf"/>
</dbReference>
<dbReference type="Gene3D" id="3.40.1190.10">
    <property type="entry name" value="Mur-like, catalytic domain"/>
    <property type="match status" value="1"/>
</dbReference>
<evidence type="ECO:0000259" key="13">
    <source>
        <dbReference type="Pfam" id="PF08245"/>
    </source>
</evidence>
<dbReference type="PROSITE" id="PS01011">
    <property type="entry name" value="FOLYLPOLYGLU_SYNT_1"/>
    <property type="match status" value="1"/>
</dbReference>
<gene>
    <name evidence="9" type="primary">murD</name>
    <name evidence="14" type="ORF">DRJ00_00625</name>
</gene>
<sequence length="460" mass="51705">MQLKGKKVLVLGMGASGMAASRLLKRKGARVTIAEKQDSEKMQQRKKELTREGMKVILGPHSMELLRGQELIIVSPGIRLDIPLLLEARQRNIPIMGELELAFRLLRGCSLVAITGTNGKTTTTVLTGKILRKAGRDVELAGNIGFPLSEVVGKEPRIIVTEVSSFQLETACKFSPSISCILNITPDHLDRHSNFEEYVKIKEKIFLHQKEGDFAVLNKDDPVVFPLARKTKAKVIFFSQKESLKEGIFLKGEMITRRLGREEELIPLGKIKLSGSHNLENILASIAISSLYGVEKEVIREVLVEFEGLPHRTEYVDEIEGVRFINDSKATNVDAVRRCIDSIKLPIILIMGGKDKGADFSSLKEKIARRVKLAILMGEAKEKIKTQIQQACPVLKVEGMKEAVRIAFEKARRGDCVLLSPGCASFDQFRNYKERGNNFKKEVQRIREEIEKKYNRERSL</sequence>
<keyword evidence="7 9" id="KW-0067">ATP-binding</keyword>
<name>A0A497E8M2_UNCAE</name>
<reference evidence="14 15" key="1">
    <citation type="submission" date="2018-06" db="EMBL/GenBank/DDBJ databases">
        <title>Extensive metabolic versatility and redundancy in microbially diverse, dynamic hydrothermal sediments.</title>
        <authorList>
            <person name="Dombrowski N."/>
            <person name="Teske A."/>
            <person name="Baker B.J."/>
        </authorList>
    </citation>
    <scope>NUCLEOTIDE SEQUENCE [LARGE SCALE GENOMIC DNA]</scope>
    <source>
        <strain evidence="14">B47_G16</strain>
    </source>
</reference>
<dbReference type="Gene3D" id="3.40.50.720">
    <property type="entry name" value="NAD(P)-binding Rossmann-like Domain"/>
    <property type="match status" value="1"/>
</dbReference>
<evidence type="ECO:0000256" key="3">
    <source>
        <dbReference type="ARBA" id="ARBA00022490"/>
    </source>
</evidence>
<dbReference type="Pfam" id="PF21799">
    <property type="entry name" value="MurD-like_N"/>
    <property type="match status" value="1"/>
</dbReference>
<dbReference type="GO" id="GO:0008360">
    <property type="term" value="P:regulation of cell shape"/>
    <property type="evidence" value="ECO:0007669"/>
    <property type="project" value="UniProtKB-KW"/>
</dbReference>
<feature type="coiled-coil region" evidence="11">
    <location>
        <begin position="429"/>
        <end position="460"/>
    </location>
</feature>
<dbReference type="SUPFAM" id="SSF51984">
    <property type="entry name" value="MurCD N-terminal domain"/>
    <property type="match status" value="1"/>
</dbReference>
<dbReference type="GO" id="GO:0005524">
    <property type="term" value="F:ATP binding"/>
    <property type="evidence" value="ECO:0007669"/>
    <property type="project" value="UniProtKB-UniRule"/>
</dbReference>
<keyword evidence="9 10" id="KW-0133">Cell shape</keyword>
<dbReference type="Proteomes" id="UP000279422">
    <property type="component" value="Unassembled WGS sequence"/>
</dbReference>
<keyword evidence="6 9" id="KW-0547">Nucleotide-binding</keyword>
<dbReference type="Gene3D" id="3.90.190.20">
    <property type="entry name" value="Mur ligase, C-terminal domain"/>
    <property type="match status" value="1"/>
</dbReference>
<dbReference type="HAMAP" id="MF_00639">
    <property type="entry name" value="MurD"/>
    <property type="match status" value="1"/>
</dbReference>
<feature type="binding site" evidence="9">
    <location>
        <begin position="116"/>
        <end position="122"/>
    </location>
    <ligand>
        <name>ATP</name>
        <dbReference type="ChEBI" id="CHEBI:30616"/>
    </ligand>
</feature>
<evidence type="ECO:0000256" key="5">
    <source>
        <dbReference type="ARBA" id="ARBA00022618"/>
    </source>
</evidence>
<evidence type="ECO:0000256" key="10">
    <source>
        <dbReference type="RuleBase" id="RU003664"/>
    </source>
</evidence>
<dbReference type="EMBL" id="QMPZ01000003">
    <property type="protein sequence ID" value="RLE10730.1"/>
    <property type="molecule type" value="Genomic_DNA"/>
</dbReference>
<proteinExistence type="inferred from homology"/>
<dbReference type="InterPro" id="IPR036615">
    <property type="entry name" value="Mur_ligase_C_dom_sf"/>
</dbReference>
<organism evidence="14 15">
    <name type="scientific">Aerophobetes bacterium</name>
    <dbReference type="NCBI Taxonomy" id="2030807"/>
    <lineage>
        <taxon>Bacteria</taxon>
        <taxon>Candidatus Aerophobota</taxon>
    </lineage>
</organism>
<evidence type="ECO:0000256" key="8">
    <source>
        <dbReference type="ARBA" id="ARBA00023306"/>
    </source>
</evidence>
<dbReference type="InterPro" id="IPR004101">
    <property type="entry name" value="Mur_ligase_C"/>
</dbReference>
<evidence type="ECO:0000313" key="15">
    <source>
        <dbReference type="Proteomes" id="UP000279422"/>
    </source>
</evidence>
<comment type="function">
    <text evidence="9 10">Cell wall formation. Catalyzes the addition of glutamate to the nucleotide precursor UDP-N-acetylmuramoyl-L-alanine (UMA).</text>
</comment>
<dbReference type="PANTHER" id="PTHR43692:SF1">
    <property type="entry name" value="UDP-N-ACETYLMURAMOYLALANINE--D-GLUTAMATE LIGASE"/>
    <property type="match status" value="1"/>
</dbReference>
<dbReference type="PANTHER" id="PTHR43692">
    <property type="entry name" value="UDP-N-ACETYLMURAMOYLALANINE--D-GLUTAMATE LIGASE"/>
    <property type="match status" value="1"/>
</dbReference>
<evidence type="ECO:0000256" key="11">
    <source>
        <dbReference type="SAM" id="Coils"/>
    </source>
</evidence>
<keyword evidence="9 10" id="KW-0573">Peptidoglycan synthesis</keyword>
<feature type="domain" description="Mur ligase central" evidence="13">
    <location>
        <begin position="114"/>
        <end position="288"/>
    </location>
</feature>
<comment type="caution">
    <text evidence="14">The sequence shown here is derived from an EMBL/GenBank/DDBJ whole genome shotgun (WGS) entry which is preliminary data.</text>
</comment>
<dbReference type="SUPFAM" id="SSF53623">
    <property type="entry name" value="MurD-like peptide ligases, catalytic domain"/>
    <property type="match status" value="1"/>
</dbReference>
<dbReference type="GO" id="GO:0008764">
    <property type="term" value="F:UDP-N-acetylmuramoylalanine-D-glutamate ligase activity"/>
    <property type="evidence" value="ECO:0007669"/>
    <property type="project" value="UniProtKB-UniRule"/>
</dbReference>
<protein>
    <recommendedName>
        <fullName evidence="9 10">UDP-N-acetylmuramoylalanine--D-glutamate ligase</fullName>
        <ecNumber evidence="9 10">6.3.2.9</ecNumber>
    </recommendedName>
    <alternativeName>
        <fullName evidence="9">D-glutamic acid-adding enzyme</fullName>
    </alternativeName>
    <alternativeName>
        <fullName evidence="9">UDP-N-acetylmuramoyl-L-alanyl-D-glutamate synthetase</fullName>
    </alternativeName>
</protein>
<comment type="pathway">
    <text evidence="2 9 10">Cell wall biogenesis; peptidoglycan biosynthesis.</text>
</comment>
<comment type="catalytic activity">
    <reaction evidence="9 10">
        <text>UDP-N-acetyl-alpha-D-muramoyl-L-alanine + D-glutamate + ATP = UDP-N-acetyl-alpha-D-muramoyl-L-alanyl-D-glutamate + ADP + phosphate + H(+)</text>
        <dbReference type="Rhea" id="RHEA:16429"/>
        <dbReference type="ChEBI" id="CHEBI:15378"/>
        <dbReference type="ChEBI" id="CHEBI:29986"/>
        <dbReference type="ChEBI" id="CHEBI:30616"/>
        <dbReference type="ChEBI" id="CHEBI:43474"/>
        <dbReference type="ChEBI" id="CHEBI:83898"/>
        <dbReference type="ChEBI" id="CHEBI:83900"/>
        <dbReference type="ChEBI" id="CHEBI:456216"/>
        <dbReference type="EC" id="6.3.2.9"/>
    </reaction>
</comment>
<keyword evidence="9 10" id="KW-0961">Cell wall biogenesis/degradation</keyword>
<dbReference type="GO" id="GO:0071555">
    <property type="term" value="P:cell wall organization"/>
    <property type="evidence" value="ECO:0007669"/>
    <property type="project" value="UniProtKB-KW"/>
</dbReference>
<feature type="domain" description="Mur ligase C-terminal" evidence="12">
    <location>
        <begin position="311"/>
        <end position="421"/>
    </location>
</feature>
<dbReference type="NCBIfam" id="TIGR01087">
    <property type="entry name" value="murD"/>
    <property type="match status" value="1"/>
</dbReference>
<evidence type="ECO:0000313" key="14">
    <source>
        <dbReference type="EMBL" id="RLE10730.1"/>
    </source>
</evidence>
<comment type="similarity">
    <text evidence="9">Belongs to the MurCDEF family.</text>
</comment>
<dbReference type="GO" id="GO:0009252">
    <property type="term" value="P:peptidoglycan biosynthetic process"/>
    <property type="evidence" value="ECO:0007669"/>
    <property type="project" value="UniProtKB-UniRule"/>
</dbReference>
<evidence type="ECO:0000256" key="7">
    <source>
        <dbReference type="ARBA" id="ARBA00022840"/>
    </source>
</evidence>
<dbReference type="InterPro" id="IPR005762">
    <property type="entry name" value="MurD"/>
</dbReference>
<evidence type="ECO:0000256" key="9">
    <source>
        <dbReference type="HAMAP-Rule" id="MF_00639"/>
    </source>
</evidence>
<keyword evidence="8 9" id="KW-0131">Cell cycle</keyword>
<evidence type="ECO:0000256" key="4">
    <source>
        <dbReference type="ARBA" id="ARBA00022598"/>
    </source>
</evidence>
<dbReference type="GO" id="GO:0051301">
    <property type="term" value="P:cell division"/>
    <property type="evidence" value="ECO:0007669"/>
    <property type="project" value="UniProtKB-KW"/>
</dbReference>
<dbReference type="EC" id="6.3.2.9" evidence="9 10"/>
<dbReference type="InterPro" id="IPR018109">
    <property type="entry name" value="Folylpolyglutamate_synth_CS"/>
</dbReference>
<keyword evidence="11" id="KW-0175">Coiled coil</keyword>
<dbReference type="GO" id="GO:0005737">
    <property type="term" value="C:cytoplasm"/>
    <property type="evidence" value="ECO:0007669"/>
    <property type="project" value="UniProtKB-SubCell"/>
</dbReference>
<dbReference type="UniPathway" id="UPA00219"/>
<dbReference type="GO" id="GO:0004326">
    <property type="term" value="F:tetrahydrofolylpolyglutamate synthase activity"/>
    <property type="evidence" value="ECO:0007669"/>
    <property type="project" value="InterPro"/>
</dbReference>
<dbReference type="SUPFAM" id="SSF53244">
    <property type="entry name" value="MurD-like peptide ligases, peptide-binding domain"/>
    <property type="match status" value="1"/>
</dbReference>
<keyword evidence="5 9" id="KW-0132">Cell division</keyword>
<evidence type="ECO:0000259" key="12">
    <source>
        <dbReference type="Pfam" id="PF02875"/>
    </source>
</evidence>
<evidence type="ECO:0000256" key="6">
    <source>
        <dbReference type="ARBA" id="ARBA00022741"/>
    </source>
</evidence>
<evidence type="ECO:0000256" key="1">
    <source>
        <dbReference type="ARBA" id="ARBA00004496"/>
    </source>
</evidence>
<evidence type="ECO:0000256" key="2">
    <source>
        <dbReference type="ARBA" id="ARBA00004752"/>
    </source>
</evidence>